<dbReference type="EMBL" id="JBBXJM010000001">
    <property type="protein sequence ID" value="KAL1413736.1"/>
    <property type="molecule type" value="Genomic_DNA"/>
</dbReference>
<gene>
    <name evidence="2" type="ORF">Q8F55_001518</name>
</gene>
<accession>A0ABR3QGA9</accession>
<dbReference type="InterPro" id="IPR025659">
    <property type="entry name" value="Tubby-like_C"/>
</dbReference>
<reference evidence="2 3" key="1">
    <citation type="submission" date="2023-08" db="EMBL/GenBank/DDBJ databases">
        <title>Annotated Genome Sequence of Vanrija albida AlHP1.</title>
        <authorList>
            <person name="Herzog R."/>
        </authorList>
    </citation>
    <scope>NUCLEOTIDE SEQUENCE [LARGE SCALE GENOMIC DNA]</scope>
    <source>
        <strain evidence="2 3">AlHP1</strain>
    </source>
</reference>
<comment type="caution">
    <text evidence="2">The sequence shown here is derived from an EMBL/GenBank/DDBJ whole genome shotgun (WGS) entry which is preliminary data.</text>
</comment>
<dbReference type="SUPFAM" id="SSF54518">
    <property type="entry name" value="Tubby C-terminal domain-like"/>
    <property type="match status" value="1"/>
</dbReference>
<dbReference type="GeneID" id="95982561"/>
<dbReference type="Proteomes" id="UP001565368">
    <property type="component" value="Unassembled WGS sequence"/>
</dbReference>
<dbReference type="Pfam" id="PF04525">
    <property type="entry name" value="LOR"/>
    <property type="match status" value="1"/>
</dbReference>
<proteinExistence type="inferred from homology"/>
<name>A0ABR3QGA9_9TREE</name>
<dbReference type="Gene3D" id="2.40.160.200">
    <property type="entry name" value="LURP1-related"/>
    <property type="match status" value="1"/>
</dbReference>
<evidence type="ECO:0000256" key="1">
    <source>
        <dbReference type="ARBA" id="ARBA00005437"/>
    </source>
</evidence>
<protein>
    <recommendedName>
        <fullName evidence="4">Tubby C-terminal-like domain-containing protein</fullName>
    </recommendedName>
</protein>
<keyword evidence="3" id="KW-1185">Reference proteome</keyword>
<evidence type="ECO:0008006" key="4">
    <source>
        <dbReference type="Google" id="ProtNLM"/>
    </source>
</evidence>
<dbReference type="InterPro" id="IPR038595">
    <property type="entry name" value="LOR_sf"/>
</dbReference>
<comment type="similarity">
    <text evidence="1">Belongs to the LOR family.</text>
</comment>
<sequence>MAPGYIFSDGPKALNPVHPPIGVFPGFVAQQPTTLVLKEKVLSWSGDDFGVKDQHGNVIVRVGGKVMSLRQRKVITDASGQTLFVLKDKIITFLKKMIGEDADGKQLFEVHHKLGIKTKVEVMFNNYSTKAPMKLTLKGDMWGGNADIIAEDGQVVAQIHRDLWNKKEFFADKQTYYVWVPPGVDLALISAVCIAFDEITNERNH</sequence>
<organism evidence="2 3">
    <name type="scientific">Vanrija albida</name>
    <dbReference type="NCBI Taxonomy" id="181172"/>
    <lineage>
        <taxon>Eukaryota</taxon>
        <taxon>Fungi</taxon>
        <taxon>Dikarya</taxon>
        <taxon>Basidiomycota</taxon>
        <taxon>Agaricomycotina</taxon>
        <taxon>Tremellomycetes</taxon>
        <taxon>Trichosporonales</taxon>
        <taxon>Trichosporonaceae</taxon>
        <taxon>Vanrija</taxon>
    </lineage>
</organism>
<dbReference type="PANTHER" id="PTHR31087">
    <property type="match status" value="1"/>
</dbReference>
<dbReference type="RefSeq" id="XP_069213680.1">
    <property type="nucleotide sequence ID" value="XM_069350136.1"/>
</dbReference>
<dbReference type="InterPro" id="IPR007612">
    <property type="entry name" value="LOR"/>
</dbReference>
<dbReference type="PANTHER" id="PTHR31087:SF161">
    <property type="entry name" value="TUBBY C 2 FAMILY PROTEIN"/>
    <property type="match status" value="1"/>
</dbReference>
<evidence type="ECO:0000313" key="2">
    <source>
        <dbReference type="EMBL" id="KAL1413736.1"/>
    </source>
</evidence>
<evidence type="ECO:0000313" key="3">
    <source>
        <dbReference type="Proteomes" id="UP001565368"/>
    </source>
</evidence>